<organism evidence="1 2">
    <name type="scientific">Pseudoalteromonas rubra</name>
    <dbReference type="NCBI Taxonomy" id="43658"/>
    <lineage>
        <taxon>Bacteria</taxon>
        <taxon>Pseudomonadati</taxon>
        <taxon>Pseudomonadota</taxon>
        <taxon>Gammaproteobacteria</taxon>
        <taxon>Alteromonadales</taxon>
        <taxon>Pseudoalteromonadaceae</taxon>
        <taxon>Pseudoalteromonas</taxon>
    </lineage>
</organism>
<proteinExistence type="predicted"/>
<evidence type="ECO:0000313" key="2">
    <source>
        <dbReference type="Proteomes" id="UP000305729"/>
    </source>
</evidence>
<evidence type="ECO:0000313" key="1">
    <source>
        <dbReference type="EMBL" id="QPB83540.1"/>
    </source>
</evidence>
<dbReference type="RefSeq" id="WP_138536470.1">
    <property type="nucleotide sequence ID" value="NZ_CP045429.1"/>
</dbReference>
<accession>A0A5S3V3N1</accession>
<name>A0A5S3V3N1_9GAMM</name>
<reference evidence="1 2" key="1">
    <citation type="submission" date="2019-10" db="EMBL/GenBank/DDBJ databases">
        <title>Pseudoalteromonas rubra S4059.</title>
        <authorList>
            <person name="Paulsen S."/>
            <person name="Wang X."/>
        </authorList>
    </citation>
    <scope>NUCLEOTIDE SEQUENCE [LARGE SCALE GENOMIC DNA]</scope>
    <source>
        <strain evidence="1 2">S4059</strain>
    </source>
</reference>
<sequence length="125" mass="14002">MSTTEIITAIMNIVLSGAAITTATVAILGLKSWSRELKGKAEFEVGRALILATYKLRDELKYARSPWICGYEFPEDYPRNSDEITAEIEANAHAHIYSKRWKPVAEAIQEFETQALEGEALWGKP</sequence>
<dbReference type="EMBL" id="CP045429">
    <property type="protein sequence ID" value="QPB83540.1"/>
    <property type="molecule type" value="Genomic_DNA"/>
</dbReference>
<dbReference type="AlphaFoldDB" id="A0A5S3V3N1"/>
<protein>
    <submittedName>
        <fullName evidence="1">Uncharacterized protein</fullName>
    </submittedName>
</protein>
<gene>
    <name evidence="1" type="ORF">CWC22_011300</name>
</gene>
<dbReference type="Proteomes" id="UP000305729">
    <property type="component" value="Chromosome 1"/>
</dbReference>